<keyword evidence="2" id="KW-0812">Transmembrane</keyword>
<dbReference type="RefSeq" id="WP_208633448.1">
    <property type="nucleotide sequence ID" value="NZ_CP059319.1"/>
</dbReference>
<dbReference type="AlphaFoldDB" id="A0A975D4I6"/>
<dbReference type="Proteomes" id="UP000664914">
    <property type="component" value="Chromosome"/>
</dbReference>
<keyword evidence="2" id="KW-0472">Membrane</keyword>
<evidence type="ECO:0000313" key="3">
    <source>
        <dbReference type="EMBL" id="QTH22761.1"/>
    </source>
</evidence>
<feature type="transmembrane region" description="Helical" evidence="2">
    <location>
        <begin position="78"/>
        <end position="99"/>
    </location>
</feature>
<accession>A0A975D4I6</accession>
<feature type="transmembrane region" description="Helical" evidence="2">
    <location>
        <begin position="49"/>
        <end position="72"/>
    </location>
</feature>
<proteinExistence type="predicted"/>
<evidence type="ECO:0000256" key="1">
    <source>
        <dbReference type="SAM" id="MobiDB-lite"/>
    </source>
</evidence>
<gene>
    <name evidence="3" type="ORF">HRJ34_04350</name>
</gene>
<keyword evidence="2" id="KW-1133">Transmembrane helix</keyword>
<name>A0A975D4I6_9SPHN</name>
<evidence type="ECO:0000313" key="4">
    <source>
        <dbReference type="Proteomes" id="UP000664914"/>
    </source>
</evidence>
<sequence>MTAGRPEEQEPLGALMARLIEDGRALAKAELALFRTDFYRRIGRARTGALLCLIGAIMGQAAAVTFLVTLSFVLTPWIGRLGGAAVSVLLGVGAAVLLIRIGVRKLMLVVEDADDDDEADGIAPVHPSPIDELFERVRRRSQDARNQLVETVGEAQARLHPQALVADLAEIVVDQAQEMSHKAIDAIRRRPGRAALAVAALVMLVLRPPLYRIARGIARATRSGPTSFSSDRRQPPSARDDEETSA</sequence>
<reference evidence="3" key="2">
    <citation type="submission" date="2021-04" db="EMBL/GenBank/DDBJ databases">
        <title>Isolation and genomic analysis of the ibuprofen-degrading bacterium Sphingomonas strain MPO218.</title>
        <authorList>
            <person name="Aulestia M."/>
            <person name="Flores A."/>
            <person name="Mangas E.L."/>
            <person name="Perez-Pulido A.J."/>
            <person name="Santero E."/>
            <person name="Camacho E.M."/>
        </authorList>
    </citation>
    <scope>NUCLEOTIDE SEQUENCE</scope>
    <source>
        <strain evidence="3">MPO218</strain>
    </source>
</reference>
<evidence type="ECO:0000256" key="2">
    <source>
        <dbReference type="SAM" id="Phobius"/>
    </source>
</evidence>
<dbReference type="EMBL" id="CP059319">
    <property type="protein sequence ID" value="QTH22761.1"/>
    <property type="molecule type" value="Genomic_DNA"/>
</dbReference>
<organism evidence="3 4">
    <name type="scientific">Rhizorhabdus wittichii</name>
    <dbReference type="NCBI Taxonomy" id="160791"/>
    <lineage>
        <taxon>Bacteria</taxon>
        <taxon>Pseudomonadati</taxon>
        <taxon>Pseudomonadota</taxon>
        <taxon>Alphaproteobacteria</taxon>
        <taxon>Sphingomonadales</taxon>
        <taxon>Sphingomonadaceae</taxon>
        <taxon>Rhizorhabdus</taxon>
    </lineage>
</organism>
<protein>
    <submittedName>
        <fullName evidence="3">Phage holin family protein</fullName>
    </submittedName>
</protein>
<feature type="region of interest" description="Disordered" evidence="1">
    <location>
        <begin position="221"/>
        <end position="246"/>
    </location>
</feature>
<reference evidence="3" key="1">
    <citation type="submission" date="2020-07" db="EMBL/GenBank/DDBJ databases">
        <authorList>
            <person name="Camacho E."/>
        </authorList>
    </citation>
    <scope>NUCLEOTIDE SEQUENCE</scope>
    <source>
        <strain evidence="3">MPO218</strain>
    </source>
</reference>